<evidence type="ECO:0000256" key="2">
    <source>
        <dbReference type="SAM" id="Phobius"/>
    </source>
</evidence>
<organism evidence="3 4">
    <name type="scientific">Panagrellus redivivus</name>
    <name type="common">Microworm</name>
    <dbReference type="NCBI Taxonomy" id="6233"/>
    <lineage>
        <taxon>Eukaryota</taxon>
        <taxon>Metazoa</taxon>
        <taxon>Ecdysozoa</taxon>
        <taxon>Nematoda</taxon>
        <taxon>Chromadorea</taxon>
        <taxon>Rhabditida</taxon>
        <taxon>Tylenchina</taxon>
        <taxon>Panagrolaimomorpha</taxon>
        <taxon>Panagrolaimoidea</taxon>
        <taxon>Panagrolaimidae</taxon>
        <taxon>Panagrellus</taxon>
    </lineage>
</organism>
<reference evidence="4" key="2">
    <citation type="submission" date="2020-10" db="UniProtKB">
        <authorList>
            <consortium name="WormBaseParasite"/>
        </authorList>
    </citation>
    <scope>IDENTIFICATION</scope>
</reference>
<keyword evidence="3" id="KW-1185">Reference proteome</keyword>
<keyword evidence="2" id="KW-0812">Transmembrane</keyword>
<proteinExistence type="predicted"/>
<keyword evidence="2" id="KW-0472">Membrane</keyword>
<dbReference type="WBParaSite" id="Pan_g8187.t1">
    <property type="protein sequence ID" value="Pan_g8187.t1"/>
    <property type="gene ID" value="Pan_g8187"/>
</dbReference>
<feature type="transmembrane region" description="Helical" evidence="2">
    <location>
        <begin position="309"/>
        <end position="329"/>
    </location>
</feature>
<accession>A0A7E4W8N7</accession>
<feature type="transmembrane region" description="Helical" evidence="2">
    <location>
        <begin position="122"/>
        <end position="142"/>
    </location>
</feature>
<evidence type="ECO:0000313" key="4">
    <source>
        <dbReference type="WBParaSite" id="Pan_g8187.t1"/>
    </source>
</evidence>
<feature type="transmembrane region" description="Helical" evidence="2">
    <location>
        <begin position="163"/>
        <end position="182"/>
    </location>
</feature>
<dbReference type="InterPro" id="IPR019428">
    <property type="entry name" value="7TM_GPCR_serpentine_rcpt_Str"/>
</dbReference>
<evidence type="ECO:0000313" key="3">
    <source>
        <dbReference type="Proteomes" id="UP000492821"/>
    </source>
</evidence>
<feature type="compositionally biased region" description="Polar residues" evidence="1">
    <location>
        <begin position="18"/>
        <end position="27"/>
    </location>
</feature>
<reference evidence="3" key="1">
    <citation type="journal article" date="2013" name="Genetics">
        <title>The draft genome and transcriptome of Panagrellus redivivus are shaped by the harsh demands of a free-living lifestyle.</title>
        <authorList>
            <person name="Srinivasan J."/>
            <person name="Dillman A.R."/>
            <person name="Macchietto M.G."/>
            <person name="Heikkinen L."/>
            <person name="Lakso M."/>
            <person name="Fracchia K.M."/>
            <person name="Antoshechkin I."/>
            <person name="Mortazavi A."/>
            <person name="Wong G."/>
            <person name="Sternberg P.W."/>
        </authorList>
    </citation>
    <scope>NUCLEOTIDE SEQUENCE [LARGE SCALE GENOMIC DNA]</scope>
    <source>
        <strain evidence="3">MT8872</strain>
    </source>
</reference>
<feature type="transmembrane region" description="Helical" evidence="2">
    <location>
        <begin position="66"/>
        <end position="88"/>
    </location>
</feature>
<sequence length="371" mass="43123">MSPLFFNNAKQPVRGQKSHQGQGTANAGSKVDRQSLVFAAKTMLKTRESTSDASFDKWQRSSGECLLRWLVLIDTLLNLIYATVLFIVKPALHTGATLRVTHVGIASGIAESSDENYRLFELISLLAVLNGYSFFIHMLYRYRQMLPPTNNYWLNENRFCRRMALFMFLVTVLPNIPLLRLARVDPDADKIIIYPTRFISNQESPKQPPSNAITYDGAQNPALYLYLAWSCLSLLISIIVFTKLHFYLIKALRESHKYYQECTFKQQRVVYFGFTYQMTCYFLLYAIPITFTIVFGLGNIVQCNTLYRVMLVLTSFYPILEGFSVIWFIRYYREFTQKFFGNILKPFRWVRERHGSEEREDAVMYNLGSPN</sequence>
<dbReference type="Pfam" id="PF10326">
    <property type="entry name" value="7TM_GPCR_Str"/>
    <property type="match status" value="1"/>
</dbReference>
<dbReference type="Proteomes" id="UP000492821">
    <property type="component" value="Unassembled WGS sequence"/>
</dbReference>
<name>A0A7E4W8N7_PANRE</name>
<dbReference type="AlphaFoldDB" id="A0A7E4W8N7"/>
<feature type="region of interest" description="Disordered" evidence="1">
    <location>
        <begin position="10"/>
        <end position="30"/>
    </location>
</feature>
<protein>
    <submittedName>
        <fullName evidence="4">G_PROTEIN_RECEP_F1_2 domain-containing protein</fullName>
    </submittedName>
</protein>
<feature type="transmembrane region" description="Helical" evidence="2">
    <location>
        <begin position="269"/>
        <end position="297"/>
    </location>
</feature>
<keyword evidence="2" id="KW-1133">Transmembrane helix</keyword>
<evidence type="ECO:0000256" key="1">
    <source>
        <dbReference type="SAM" id="MobiDB-lite"/>
    </source>
</evidence>
<feature type="transmembrane region" description="Helical" evidence="2">
    <location>
        <begin position="223"/>
        <end position="248"/>
    </location>
</feature>